<gene>
    <name evidence="1" type="ORF">A2122_02830</name>
</gene>
<accession>A0A1G2C6V8</accession>
<comment type="caution">
    <text evidence="1">The sequence shown here is derived from an EMBL/GenBank/DDBJ whole genome shotgun (WGS) entry which is preliminary data.</text>
</comment>
<protein>
    <submittedName>
        <fullName evidence="1">Uncharacterized protein</fullName>
    </submittedName>
</protein>
<sequence>MAKLELQFPFVLREALVVAQVLAGYIWQNLAGERREPSGSTALPVPMTARLKTSYPEPEKSVRYFEKFGSTTAYFHFDGGIAVTVTLTSWTSIFGEHWAINSVRARFYAFHEGFGRDNAKTEKIWAGEELDKLAELWGNDPHRWQDQS</sequence>
<proteinExistence type="predicted"/>
<dbReference type="Proteomes" id="UP000176648">
    <property type="component" value="Unassembled WGS sequence"/>
</dbReference>
<name>A0A1G2C6V8_9BACT</name>
<organism evidence="1 2">
    <name type="scientific">Candidatus Liptonbacteria bacterium GWB1_49_6</name>
    <dbReference type="NCBI Taxonomy" id="1798644"/>
    <lineage>
        <taxon>Bacteria</taxon>
        <taxon>Candidatus Liptoniibacteriota</taxon>
    </lineage>
</organism>
<dbReference type="EMBL" id="MHKU01000009">
    <property type="protein sequence ID" value="OGY97115.1"/>
    <property type="molecule type" value="Genomic_DNA"/>
</dbReference>
<evidence type="ECO:0000313" key="1">
    <source>
        <dbReference type="EMBL" id="OGY97115.1"/>
    </source>
</evidence>
<dbReference type="AlphaFoldDB" id="A0A1G2C6V8"/>
<reference evidence="1 2" key="1">
    <citation type="journal article" date="2016" name="Nat. Commun.">
        <title>Thousands of microbial genomes shed light on interconnected biogeochemical processes in an aquifer system.</title>
        <authorList>
            <person name="Anantharaman K."/>
            <person name="Brown C.T."/>
            <person name="Hug L.A."/>
            <person name="Sharon I."/>
            <person name="Castelle C.J."/>
            <person name="Probst A.J."/>
            <person name="Thomas B.C."/>
            <person name="Singh A."/>
            <person name="Wilkins M.J."/>
            <person name="Karaoz U."/>
            <person name="Brodie E.L."/>
            <person name="Williams K.H."/>
            <person name="Hubbard S.S."/>
            <person name="Banfield J.F."/>
        </authorList>
    </citation>
    <scope>NUCLEOTIDE SEQUENCE [LARGE SCALE GENOMIC DNA]</scope>
</reference>
<evidence type="ECO:0000313" key="2">
    <source>
        <dbReference type="Proteomes" id="UP000176648"/>
    </source>
</evidence>